<keyword evidence="2" id="KW-1185">Reference proteome</keyword>
<organism evidence="1 2">
    <name type="scientific">Tahibacter soli</name>
    <dbReference type="NCBI Taxonomy" id="2983605"/>
    <lineage>
        <taxon>Bacteria</taxon>
        <taxon>Pseudomonadati</taxon>
        <taxon>Pseudomonadota</taxon>
        <taxon>Gammaproteobacteria</taxon>
        <taxon>Lysobacterales</taxon>
        <taxon>Rhodanobacteraceae</taxon>
        <taxon>Tahibacter</taxon>
    </lineage>
</organism>
<name>A0A9X3YGJ3_9GAMM</name>
<dbReference type="Proteomes" id="UP001139971">
    <property type="component" value="Unassembled WGS sequence"/>
</dbReference>
<accession>A0A9X3YGJ3</accession>
<proteinExistence type="predicted"/>
<comment type="caution">
    <text evidence="1">The sequence shown here is derived from an EMBL/GenBank/DDBJ whole genome shotgun (WGS) entry which is preliminary data.</text>
</comment>
<evidence type="ECO:0000313" key="2">
    <source>
        <dbReference type="Proteomes" id="UP001139971"/>
    </source>
</evidence>
<protein>
    <submittedName>
        <fullName evidence="1">Uncharacterized protein</fullName>
    </submittedName>
</protein>
<gene>
    <name evidence="1" type="ORF">OD750_000545</name>
</gene>
<reference evidence="1" key="1">
    <citation type="submission" date="2023-02" db="EMBL/GenBank/DDBJ databases">
        <title>Tahibacter soli sp. nov. isolated from soil.</title>
        <authorList>
            <person name="Baek J.H."/>
            <person name="Lee J.K."/>
            <person name="Choi D.G."/>
            <person name="Jeon C.O."/>
        </authorList>
    </citation>
    <scope>NUCLEOTIDE SEQUENCE</scope>
    <source>
        <strain evidence="1">BL</strain>
    </source>
</reference>
<sequence length="77" mass="8345">MRDPRTNPVAGDVFRDPAGGGHCMMVVAHVDARRIDFDTYTRQSPKRGRCSYDAAHFLASIAPDLAVAHAVDDAYAA</sequence>
<dbReference type="RefSeq" id="WP_263544446.1">
    <property type="nucleotide sequence ID" value="NZ_JAOVZO020000001.1"/>
</dbReference>
<evidence type="ECO:0000313" key="1">
    <source>
        <dbReference type="EMBL" id="MDC8011027.1"/>
    </source>
</evidence>
<dbReference type="EMBL" id="JAOVZO020000001">
    <property type="protein sequence ID" value="MDC8011027.1"/>
    <property type="molecule type" value="Genomic_DNA"/>
</dbReference>
<dbReference type="AlphaFoldDB" id="A0A9X3YGJ3"/>